<keyword evidence="1" id="KW-0472">Membrane</keyword>
<feature type="transmembrane region" description="Helical" evidence="1">
    <location>
        <begin position="69"/>
        <end position="90"/>
    </location>
</feature>
<feature type="transmembrane region" description="Helical" evidence="1">
    <location>
        <begin position="122"/>
        <end position="141"/>
    </location>
</feature>
<gene>
    <name evidence="2" type="ORF">CUJ86_07690</name>
</gene>
<evidence type="ECO:0000313" key="3">
    <source>
        <dbReference type="Proteomes" id="UP000292580"/>
    </source>
</evidence>
<keyword evidence="3" id="KW-1185">Reference proteome</keyword>
<organism evidence="2 3">
    <name type="scientific">Methanofollis fontis</name>
    <dbReference type="NCBI Taxonomy" id="2052832"/>
    <lineage>
        <taxon>Archaea</taxon>
        <taxon>Methanobacteriati</taxon>
        <taxon>Methanobacteriota</taxon>
        <taxon>Stenosarchaea group</taxon>
        <taxon>Methanomicrobia</taxon>
        <taxon>Methanomicrobiales</taxon>
        <taxon>Methanomicrobiaceae</taxon>
        <taxon>Methanofollis</taxon>
    </lineage>
</organism>
<keyword evidence="1" id="KW-1133">Transmembrane helix</keyword>
<comment type="caution">
    <text evidence="2">The sequence shown here is derived from an EMBL/GenBank/DDBJ whole genome shotgun (WGS) entry which is preliminary data.</text>
</comment>
<evidence type="ECO:0000256" key="1">
    <source>
        <dbReference type="SAM" id="Phobius"/>
    </source>
</evidence>
<dbReference type="RefSeq" id="WP_130646990.1">
    <property type="nucleotide sequence ID" value="NZ_PGCL01000003.1"/>
</dbReference>
<dbReference type="Proteomes" id="UP000292580">
    <property type="component" value="Unassembled WGS sequence"/>
</dbReference>
<sequence length="153" mass="16049">MKVGIAVPGIVLLPAVLAGAWSILSGIDPVYLLFILLYAVSVLFSFRMGSDGWIAIIVGGEPLVVASGANNIAVFIQVTVIWAAMLSAWVGGEMRSTLAWAGTVGIGILIIGWGILIVNTLIASLVIIAVLCLGAASIVWYGDSRMRKRIGVR</sequence>
<feature type="transmembrane region" description="Helical" evidence="1">
    <location>
        <begin position="31"/>
        <end position="49"/>
    </location>
</feature>
<dbReference type="OrthoDB" id="379088at2157"/>
<dbReference type="AlphaFoldDB" id="A0A483CS14"/>
<feature type="transmembrane region" description="Helical" evidence="1">
    <location>
        <begin position="97"/>
        <end position="116"/>
    </location>
</feature>
<name>A0A483CS14_9EURY</name>
<keyword evidence="1" id="KW-0812">Transmembrane</keyword>
<accession>A0A483CS14</accession>
<proteinExistence type="predicted"/>
<reference evidence="2 3" key="1">
    <citation type="submission" date="2017-11" db="EMBL/GenBank/DDBJ databases">
        <title>Isolation and Characterization of Methanofollis Species from Methane Seep Offshore SW Taiwan.</title>
        <authorList>
            <person name="Teng N.-H."/>
            <person name="Lai M.-C."/>
            <person name="Chen S.-C."/>
        </authorList>
    </citation>
    <scope>NUCLEOTIDE SEQUENCE [LARGE SCALE GENOMIC DNA]</scope>
    <source>
        <strain evidence="2 3">FWC-SCC2</strain>
    </source>
</reference>
<dbReference type="EMBL" id="PGCL01000003">
    <property type="protein sequence ID" value="TAJ43930.1"/>
    <property type="molecule type" value="Genomic_DNA"/>
</dbReference>
<protein>
    <submittedName>
        <fullName evidence="2">Uncharacterized protein</fullName>
    </submittedName>
</protein>
<feature type="transmembrane region" description="Helical" evidence="1">
    <location>
        <begin position="6"/>
        <end position="24"/>
    </location>
</feature>
<evidence type="ECO:0000313" key="2">
    <source>
        <dbReference type="EMBL" id="TAJ43930.1"/>
    </source>
</evidence>